<proteinExistence type="predicted"/>
<keyword evidence="1" id="KW-0812">Transmembrane</keyword>
<keyword evidence="1" id="KW-0472">Membrane</keyword>
<evidence type="ECO:0000313" key="2">
    <source>
        <dbReference type="EMBL" id="NYZ22950.1"/>
    </source>
</evidence>
<sequence>MGRFLLVLVVEYVAGIAFIGFNGVGIGDLLSANYTDGGILMRNYIITMTPINVVLSVFVLDGYNRMIENHDIRNPIFFVMFIFLCSLAGIVWAYMLAVVVKVFGLRVELEQITAVILPGTLALGLLMANQKMPKDRSRCDFGKCKQYALNYRVLSDLPNATHEYVCRKCGETMQSSGG</sequence>
<evidence type="ECO:0000256" key="1">
    <source>
        <dbReference type="SAM" id="Phobius"/>
    </source>
</evidence>
<feature type="transmembrane region" description="Helical" evidence="1">
    <location>
        <begin position="112"/>
        <end position="128"/>
    </location>
</feature>
<dbReference type="EMBL" id="JABFDB010000023">
    <property type="protein sequence ID" value="NYZ22950.1"/>
    <property type="molecule type" value="Genomic_DNA"/>
</dbReference>
<organism evidence="2 3">
    <name type="scientific">Azospirillum oleiclasticum</name>
    <dbReference type="NCBI Taxonomy" id="2735135"/>
    <lineage>
        <taxon>Bacteria</taxon>
        <taxon>Pseudomonadati</taxon>
        <taxon>Pseudomonadota</taxon>
        <taxon>Alphaproteobacteria</taxon>
        <taxon>Rhodospirillales</taxon>
        <taxon>Azospirillaceae</taxon>
        <taxon>Azospirillum</taxon>
    </lineage>
</organism>
<keyword evidence="3" id="KW-1185">Reference proteome</keyword>
<gene>
    <name evidence="2" type="ORF">HND93_24860</name>
</gene>
<keyword evidence="1" id="KW-1133">Transmembrane helix</keyword>
<reference evidence="2 3" key="1">
    <citation type="submission" date="2020-05" db="EMBL/GenBank/DDBJ databases">
        <title>Azospirillum oleiclasticum sp. nov, a nitrogen-fixing and heavy crude oil-emulsifying bacterium isolated from the crude oil of Yumen Oilfield.</title>
        <authorList>
            <person name="Wu D."/>
            <person name="Cai M."/>
            <person name="Zhang X."/>
        </authorList>
    </citation>
    <scope>NUCLEOTIDE SEQUENCE [LARGE SCALE GENOMIC DNA]</scope>
    <source>
        <strain evidence="2 3">ROY-1-1-2</strain>
    </source>
</reference>
<protein>
    <submittedName>
        <fullName evidence="2">Uncharacterized protein</fullName>
    </submittedName>
</protein>
<name>A0ABX2TF34_9PROT</name>
<feature type="transmembrane region" description="Helical" evidence="1">
    <location>
        <begin position="76"/>
        <end position="100"/>
    </location>
</feature>
<evidence type="ECO:0000313" key="3">
    <source>
        <dbReference type="Proteomes" id="UP000584642"/>
    </source>
</evidence>
<feature type="transmembrane region" description="Helical" evidence="1">
    <location>
        <begin position="5"/>
        <end position="24"/>
    </location>
</feature>
<comment type="caution">
    <text evidence="2">The sequence shown here is derived from an EMBL/GenBank/DDBJ whole genome shotgun (WGS) entry which is preliminary data.</text>
</comment>
<feature type="transmembrane region" description="Helical" evidence="1">
    <location>
        <begin position="44"/>
        <end position="64"/>
    </location>
</feature>
<dbReference type="RefSeq" id="WP_180284730.1">
    <property type="nucleotide sequence ID" value="NZ_JABFDB010000023.1"/>
</dbReference>
<accession>A0ABX2TF34</accession>
<dbReference type="Proteomes" id="UP000584642">
    <property type="component" value="Unassembled WGS sequence"/>
</dbReference>